<keyword evidence="6" id="KW-1185">Reference proteome</keyword>
<accession>A0AAV9P441</accession>
<comment type="subcellular location">
    <subcellularLocation>
        <location evidence="1">Nucleus</location>
    </subcellularLocation>
</comment>
<evidence type="ECO:0000313" key="6">
    <source>
        <dbReference type="Proteomes" id="UP001337655"/>
    </source>
</evidence>
<keyword evidence="4" id="KW-0539">Nucleus</keyword>
<name>A0AAV9P441_9PEZI</name>
<gene>
    <name evidence="5" type="ORF">LTR77_007278</name>
</gene>
<organism evidence="5 6">
    <name type="scientific">Saxophila tyrrhenica</name>
    <dbReference type="NCBI Taxonomy" id="1690608"/>
    <lineage>
        <taxon>Eukaryota</taxon>
        <taxon>Fungi</taxon>
        <taxon>Dikarya</taxon>
        <taxon>Ascomycota</taxon>
        <taxon>Pezizomycotina</taxon>
        <taxon>Dothideomycetes</taxon>
        <taxon>Dothideomycetidae</taxon>
        <taxon>Mycosphaerellales</taxon>
        <taxon>Extremaceae</taxon>
        <taxon>Saxophila</taxon>
    </lineage>
</organism>
<sequence>MESNEAIERLQSLRRDLIAFTESRLSALSRLEAELVGSVEDLKRLLEKKKKNDQSRRVLDPPGAEKPTTIKIEDTEYGIDDTFRTAALTVAEELDLDELQAAKRCYDVGLAYDGQTESTIAYRAIVRFHDERYVTLDCLRLLLSQCVDFDEDDDQSRFLNDVVRSVVEAQGARPGDASAFFRKCVDGLSEVEGYLDKNIAHKQTLAYTGQSQNGSMAQFLAAQRLLLSQQHECLSAVLSHMIRARYVSREDYRPLLSKATQRADLDDITIHYLPILTSGAAYYGADESINPDVAKEIHRLFAAGPTQLQWKLPILRAAATICWLSEYSSRFLDPTGGQTLRVADRQREEEERTKLFFDSVKDRGFHFLLLACQFLKPEIWYDPAKVGLVKFLMEDTPIIDATPASPECAALVMGELQGFSDAFVANMPDALRRLKADEDDRRRANFSRPPEAGDEDQLDLERFLVIMSYAYQDSPEAAGDFWSDKESNLYGFLRWASRRLPTPRVAAFCELLRAIASDEKSGNQAHLFLREDTTMTGGRLRKSYSVSWSQIFSELDIYASAMRSKPASAQQAPSQSGTAYEGSYDEPETHIMLESYLRLAAHLCRISPDARNFILREQSIHIGETLFHLASSGNDSRIHAVCFEMLAALLTDKIPEVNEGMWALLDHWISGGGSSLPRHGRMTHAEQKYLNNYVSDPETATGLVHLLNALVAPTRDIGDFAVGAISFPESLGASSRHDGIEVYVDFVLGPVFRSTSSYDVLLLERDRVPIDVLRYACLDFVCICLSTFHEDLVGLANATNINVDSVIRTSSLAAYVRLHPFARVMDWMFNNNVIHAFAYVIRQDIDLLNQLSPESPRVQATLKAIQAMNLAMKLQATYFDIVRPIISKDPQTRSPSNANASLASYDEVILSQLDLVTDIVSFASSNNLDLSLESLGLLQKLCKSKKLSEPPVFGDGDAFRVGSRLVGRLSEVSDAVAVNLLPFFEIDESDLDSLDQPPKIAQANAILEVLNNSLDNSAGRPSVAHCLLGFTCHLRTVTVDPGSAFSQIQSLFHHIVLCAVQAPSAIEINNVSWLLKLKKGCMDLILKLAESPLTSSIVLPNIRTMDFFPAIAEQQFPAPVTALWDQKPIDDPGLLLDSSTAALKYRIYLRENYFEYSALELRKVSEERMFSVQERVTAALLGTTTGPDGQQTPIMSIFDLFDFFDLGTEPALVANCKCLKEVDFTACLKDDPEIVTAFDVPMAEQLLLLQKREMQLNGTIKDPNEDAAVDDDIRALCASLTSQNNWQAIQNSRLSALEAWVDLVSLLVTSSGLVPDNATSVAVQGLQVVLPRLERALAESLESAALLAKLTLTLVQTATTADPSSQSTRNTSLVQERLMSAFRVCLRVITDSSTGLGLRDVCYRISCSVLAALALTTTTNGKTTASSHARQLLQLVQATGDRLITVITEDAFSGRGITRISSLLFLDGLVALFSICGVTKSMFRALEKLNFLPVLIDQSIGNVTASFSGDNEELVTAVAYFHTALTLLLRICQTPEGTNLSLNSGFFPAVAESRLFSTDPDIGLDIDNPVALREFYKLLSAVLRVVTAIVLTRGQGNASVLQQAKSFLQENRFSMQAVFKRTSAVQKTAGPPEREAVDVAEEFGRLLVVTGFLEDDEPAHVRASRANGFT</sequence>
<dbReference type="GeneID" id="89928614"/>
<proteinExistence type="inferred from homology"/>
<reference evidence="5 6" key="1">
    <citation type="submission" date="2023-08" db="EMBL/GenBank/DDBJ databases">
        <title>Black Yeasts Isolated from many extreme environments.</title>
        <authorList>
            <person name="Coleine C."/>
            <person name="Stajich J.E."/>
            <person name="Selbmann L."/>
        </authorList>
    </citation>
    <scope>NUCLEOTIDE SEQUENCE [LARGE SCALE GENOMIC DNA]</scope>
    <source>
        <strain evidence="5 6">CCFEE 5935</strain>
    </source>
</reference>
<evidence type="ECO:0000256" key="1">
    <source>
        <dbReference type="ARBA" id="ARBA00004123"/>
    </source>
</evidence>
<dbReference type="GO" id="GO:0017056">
    <property type="term" value="F:structural constituent of nuclear pore"/>
    <property type="evidence" value="ECO:0007669"/>
    <property type="project" value="TreeGrafter"/>
</dbReference>
<dbReference type="Pfam" id="PF11894">
    <property type="entry name" value="Nup192"/>
    <property type="match status" value="1"/>
</dbReference>
<keyword evidence="3" id="KW-0813">Transport</keyword>
<dbReference type="PANTHER" id="PTHR31344">
    <property type="entry name" value="NUCLEAR PORE COMPLEX PROTEIN NUP205"/>
    <property type="match status" value="1"/>
</dbReference>
<evidence type="ECO:0000313" key="5">
    <source>
        <dbReference type="EMBL" id="KAK5167579.1"/>
    </source>
</evidence>
<dbReference type="InterPro" id="IPR021827">
    <property type="entry name" value="Nup186/Nup192/Nup205"/>
</dbReference>
<dbReference type="Proteomes" id="UP001337655">
    <property type="component" value="Unassembled WGS sequence"/>
</dbReference>
<evidence type="ECO:0000256" key="3">
    <source>
        <dbReference type="ARBA" id="ARBA00022448"/>
    </source>
</evidence>
<comment type="caution">
    <text evidence="5">The sequence shown here is derived from an EMBL/GenBank/DDBJ whole genome shotgun (WGS) entry which is preliminary data.</text>
</comment>
<dbReference type="EMBL" id="JAVRRT010000011">
    <property type="protein sequence ID" value="KAK5167579.1"/>
    <property type="molecule type" value="Genomic_DNA"/>
</dbReference>
<comment type="similarity">
    <text evidence="2">Belongs to the NUP186/NUP192/NUP205 family.</text>
</comment>
<dbReference type="GO" id="GO:0044611">
    <property type="term" value="C:nuclear pore inner ring"/>
    <property type="evidence" value="ECO:0007669"/>
    <property type="project" value="TreeGrafter"/>
</dbReference>
<dbReference type="PANTHER" id="PTHR31344:SF0">
    <property type="entry name" value="NUCLEAR PORE COMPLEX PROTEIN NUP205"/>
    <property type="match status" value="1"/>
</dbReference>
<evidence type="ECO:0000256" key="2">
    <source>
        <dbReference type="ARBA" id="ARBA00005892"/>
    </source>
</evidence>
<evidence type="ECO:0000256" key="4">
    <source>
        <dbReference type="ARBA" id="ARBA00023242"/>
    </source>
</evidence>
<dbReference type="RefSeq" id="XP_064657285.1">
    <property type="nucleotide sequence ID" value="XM_064804515.1"/>
</dbReference>
<protein>
    <submittedName>
        <fullName evidence="5">Uncharacterized protein</fullName>
    </submittedName>
</protein>
<dbReference type="GO" id="GO:0006999">
    <property type="term" value="P:nuclear pore organization"/>
    <property type="evidence" value="ECO:0007669"/>
    <property type="project" value="TreeGrafter"/>
</dbReference>